<dbReference type="AlphaFoldDB" id="A0A191ZUL1"/>
<keyword evidence="1" id="KW-1133">Transmembrane helix</keyword>
<protein>
    <submittedName>
        <fullName evidence="2">Uncharacterized protein</fullName>
    </submittedName>
</protein>
<gene>
    <name evidence="2" type="ORF">A9Y76_04520</name>
</gene>
<name>A0A191ZUL1_9RALS</name>
<keyword evidence="1" id="KW-0472">Membrane</keyword>
<organism evidence="2 3">
    <name type="scientific">Ralstonia insidiosa</name>
    <dbReference type="NCBI Taxonomy" id="190721"/>
    <lineage>
        <taxon>Bacteria</taxon>
        <taxon>Pseudomonadati</taxon>
        <taxon>Pseudomonadota</taxon>
        <taxon>Betaproteobacteria</taxon>
        <taxon>Burkholderiales</taxon>
        <taxon>Burkholderiaceae</taxon>
        <taxon>Ralstonia</taxon>
    </lineage>
</organism>
<keyword evidence="3" id="KW-1185">Reference proteome</keyword>
<evidence type="ECO:0000313" key="2">
    <source>
        <dbReference type="EMBL" id="ANJ71781.1"/>
    </source>
</evidence>
<proteinExistence type="predicted"/>
<evidence type="ECO:0000256" key="1">
    <source>
        <dbReference type="SAM" id="Phobius"/>
    </source>
</evidence>
<feature type="transmembrane region" description="Helical" evidence="1">
    <location>
        <begin position="17"/>
        <end position="37"/>
    </location>
</feature>
<dbReference type="EMBL" id="CP016022">
    <property type="protein sequence ID" value="ANJ71781.1"/>
    <property type="molecule type" value="Genomic_DNA"/>
</dbReference>
<keyword evidence="1" id="KW-0812">Transmembrane</keyword>
<reference evidence="3" key="1">
    <citation type="submission" date="2016-06" db="EMBL/GenBank/DDBJ databases">
        <authorList>
            <person name="Xu Y."/>
            <person name="Nagy A."/>
            <person name="Yan X."/>
            <person name="Kim S.W."/>
            <person name="Haley B."/>
            <person name="Liu N.T."/>
            <person name="Nou X."/>
        </authorList>
    </citation>
    <scope>NUCLEOTIDE SEQUENCE [LARGE SCALE GENOMIC DNA]</scope>
    <source>
        <strain evidence="3">ATCC 49129</strain>
    </source>
</reference>
<sequence length="72" mass="7927">MPLRQQQSRSAETRRNVVFVIIGGTLTGVWNVVLRIFTKSHMCRQATGARGAAMKKAGPLAKCRLLAATDWT</sequence>
<dbReference type="Proteomes" id="UP000078572">
    <property type="component" value="Chromosome 1"/>
</dbReference>
<evidence type="ECO:0000313" key="3">
    <source>
        <dbReference type="Proteomes" id="UP000078572"/>
    </source>
</evidence>
<accession>A0A191ZUL1</accession>